<dbReference type="OrthoDB" id="9810361at2"/>
<organism evidence="1 2">
    <name type="scientific">Oryzomonas rubra</name>
    <dbReference type="NCBI Taxonomy" id="2509454"/>
    <lineage>
        <taxon>Bacteria</taxon>
        <taxon>Pseudomonadati</taxon>
        <taxon>Thermodesulfobacteriota</taxon>
        <taxon>Desulfuromonadia</taxon>
        <taxon>Geobacterales</taxon>
        <taxon>Geobacteraceae</taxon>
        <taxon>Oryzomonas</taxon>
    </lineage>
</organism>
<name>A0A5A9XPU6_9BACT</name>
<accession>A0A5A9XPU6</accession>
<dbReference type="Proteomes" id="UP000324298">
    <property type="component" value="Unassembled WGS sequence"/>
</dbReference>
<keyword evidence="2" id="KW-1185">Reference proteome</keyword>
<dbReference type="EMBL" id="SRSD01000002">
    <property type="protein sequence ID" value="KAA0894069.1"/>
    <property type="molecule type" value="Genomic_DNA"/>
</dbReference>
<reference evidence="1 2" key="1">
    <citation type="submission" date="2019-04" db="EMBL/GenBank/DDBJ databases">
        <title>Geobacter ruber sp. nov., ferric-reducing bacteria isolated from paddy soil.</title>
        <authorList>
            <person name="Xu Z."/>
            <person name="Masuda Y."/>
            <person name="Itoh H."/>
            <person name="Senoo K."/>
        </authorList>
    </citation>
    <scope>NUCLEOTIDE SEQUENCE [LARGE SCALE GENOMIC DNA]</scope>
    <source>
        <strain evidence="1 2">Red88</strain>
    </source>
</reference>
<proteinExistence type="predicted"/>
<sequence length="177" mass="19613">MDDLLHNYRQLIARIDALCRGIVDALGEQITCSEGCSDCCTAINLFPVEAASLAAALEALPEEEAEEIRRYVAEHAEDERCPLLRNHRCLLYTARPVVCRTHGLPIIYGTGLERRIDYCPLNLTESESLPGSVIIDLDNLNSLLVAVNALFLSQSDALDTPERLTIVEALLKRTPPR</sequence>
<evidence type="ECO:0000313" key="2">
    <source>
        <dbReference type="Proteomes" id="UP000324298"/>
    </source>
</evidence>
<dbReference type="AlphaFoldDB" id="A0A5A9XPU6"/>
<dbReference type="InterPro" id="IPR005358">
    <property type="entry name" value="Puta_zinc/iron-chelating_dom"/>
</dbReference>
<gene>
    <name evidence="1" type="ORF">ET418_03650</name>
</gene>
<dbReference type="Pfam" id="PF03692">
    <property type="entry name" value="CxxCxxCC"/>
    <property type="match status" value="1"/>
</dbReference>
<dbReference type="RefSeq" id="WP_149306227.1">
    <property type="nucleotide sequence ID" value="NZ_SRSD01000002.1"/>
</dbReference>
<comment type="caution">
    <text evidence="1">The sequence shown here is derived from an EMBL/GenBank/DDBJ whole genome shotgun (WGS) entry which is preliminary data.</text>
</comment>
<protein>
    <submittedName>
        <fullName evidence="1">YkgJ family cysteine cluster protein</fullName>
    </submittedName>
</protein>
<evidence type="ECO:0000313" key="1">
    <source>
        <dbReference type="EMBL" id="KAA0894069.1"/>
    </source>
</evidence>